<dbReference type="Gene3D" id="3.40.50.720">
    <property type="entry name" value="NAD(P)-binding Rossmann-like Domain"/>
    <property type="match status" value="1"/>
</dbReference>
<dbReference type="EMBL" id="PHIG01000011">
    <property type="protein sequence ID" value="PJK30996.1"/>
    <property type="molecule type" value="Genomic_DNA"/>
</dbReference>
<dbReference type="InterPro" id="IPR013149">
    <property type="entry name" value="ADH-like_C"/>
</dbReference>
<dbReference type="AlphaFoldDB" id="A0A2M9G5Q0"/>
<proteinExistence type="predicted"/>
<accession>A0A2M9G5Q0</accession>
<dbReference type="Pfam" id="PF00107">
    <property type="entry name" value="ADH_zinc_N"/>
    <property type="match status" value="1"/>
</dbReference>
<feature type="domain" description="Enoyl reductase (ER)" evidence="1">
    <location>
        <begin position="10"/>
        <end position="334"/>
    </location>
</feature>
<comment type="caution">
    <text evidence="2">The sequence shown here is derived from an EMBL/GenBank/DDBJ whole genome shotgun (WGS) entry which is preliminary data.</text>
</comment>
<dbReference type="Proteomes" id="UP000229498">
    <property type="component" value="Unassembled WGS sequence"/>
</dbReference>
<evidence type="ECO:0000313" key="2">
    <source>
        <dbReference type="EMBL" id="PJK30996.1"/>
    </source>
</evidence>
<dbReference type="GO" id="GO:0016491">
    <property type="term" value="F:oxidoreductase activity"/>
    <property type="evidence" value="ECO:0007669"/>
    <property type="project" value="InterPro"/>
</dbReference>
<dbReference type="InterPro" id="IPR020843">
    <property type="entry name" value="ER"/>
</dbReference>
<gene>
    <name evidence="2" type="ORF">CVT23_03790</name>
</gene>
<dbReference type="InterPro" id="IPR011032">
    <property type="entry name" value="GroES-like_sf"/>
</dbReference>
<organism evidence="2 3">
    <name type="scientific">Minwuia thermotolerans</name>
    <dbReference type="NCBI Taxonomy" id="2056226"/>
    <lineage>
        <taxon>Bacteria</taxon>
        <taxon>Pseudomonadati</taxon>
        <taxon>Pseudomonadota</taxon>
        <taxon>Alphaproteobacteria</taxon>
        <taxon>Minwuiales</taxon>
        <taxon>Minwuiaceae</taxon>
        <taxon>Minwuia</taxon>
    </lineage>
</organism>
<dbReference type="RefSeq" id="WP_109792535.1">
    <property type="nucleotide sequence ID" value="NZ_PHIG01000011.1"/>
</dbReference>
<reference evidence="2 3" key="1">
    <citation type="submission" date="2017-11" db="EMBL/GenBank/DDBJ databases">
        <title>Draft genome sequence of Rhizobiales bacterium SY3-13.</title>
        <authorList>
            <person name="Sun C."/>
        </authorList>
    </citation>
    <scope>NUCLEOTIDE SEQUENCE [LARGE SCALE GENOMIC DNA]</scope>
    <source>
        <strain evidence="2 3">SY3-13</strain>
    </source>
</reference>
<dbReference type="SMART" id="SM00829">
    <property type="entry name" value="PKS_ER"/>
    <property type="match status" value="1"/>
</dbReference>
<dbReference type="SUPFAM" id="SSF50129">
    <property type="entry name" value="GroES-like"/>
    <property type="match status" value="1"/>
</dbReference>
<evidence type="ECO:0000313" key="3">
    <source>
        <dbReference type="Proteomes" id="UP000229498"/>
    </source>
</evidence>
<dbReference type="InterPro" id="IPR036291">
    <property type="entry name" value="NAD(P)-bd_dom_sf"/>
</dbReference>
<name>A0A2M9G5Q0_9PROT</name>
<dbReference type="PANTHER" id="PTHR45033">
    <property type="match status" value="1"/>
</dbReference>
<keyword evidence="3" id="KW-1185">Reference proteome</keyword>
<dbReference type="Gene3D" id="3.90.180.10">
    <property type="entry name" value="Medium-chain alcohol dehydrogenases, catalytic domain"/>
    <property type="match status" value="1"/>
</dbReference>
<sequence length="336" mass="35067">MKAALLQQPGIANLSVAEMEEPEPGPGEVKVRLRASSLNYRDLVTVEGGYGSKQKQSGLIPLSDGAGEVAAVGEGVRRYQVGDRVTPIFFPNWQGGEPSAHAQALALGGSAQGCAAEFGCFPEHGLVPTPDGLSDAEAASTVCAGLTAWHAVVEKGGIRPGDWVLTQGTGGVSIFALQFARAMGARVIATTSSDVKAARLKELGADHVLNYLDITDWGKAAKSLTGGAGIDLVVEVGGAGTLTQSLKSIRIGGAIAMIGILAGQSDQVNMGYVLMTNSRIQGITVGSREMHLRMYRAMEAHAIRPLISDSFALADIREALAHQKDGRHFGKIAIDI</sequence>
<dbReference type="Pfam" id="PF08240">
    <property type="entry name" value="ADH_N"/>
    <property type="match status" value="1"/>
</dbReference>
<dbReference type="OrthoDB" id="9805883at2"/>
<dbReference type="InterPro" id="IPR013154">
    <property type="entry name" value="ADH-like_N"/>
</dbReference>
<dbReference type="InterPro" id="IPR052711">
    <property type="entry name" value="Zinc_ADH-like"/>
</dbReference>
<protein>
    <submittedName>
        <fullName evidence="2">NAD(P)-dependent alcohol dehydrogenase</fullName>
    </submittedName>
</protein>
<evidence type="ECO:0000259" key="1">
    <source>
        <dbReference type="SMART" id="SM00829"/>
    </source>
</evidence>
<dbReference type="PANTHER" id="PTHR45033:SF2">
    <property type="entry name" value="ZINC-TYPE ALCOHOL DEHYDROGENASE-LIKE PROTEIN C1773.06C"/>
    <property type="match status" value="1"/>
</dbReference>
<dbReference type="CDD" id="cd08276">
    <property type="entry name" value="MDR7"/>
    <property type="match status" value="1"/>
</dbReference>
<dbReference type="SUPFAM" id="SSF51735">
    <property type="entry name" value="NAD(P)-binding Rossmann-fold domains"/>
    <property type="match status" value="1"/>
</dbReference>